<feature type="domain" description="HTH tetR-type" evidence="5">
    <location>
        <begin position="17"/>
        <end position="77"/>
    </location>
</feature>
<keyword evidence="1" id="KW-0805">Transcription regulation</keyword>
<evidence type="ECO:0000313" key="7">
    <source>
        <dbReference type="Proteomes" id="UP001500689"/>
    </source>
</evidence>
<dbReference type="PROSITE" id="PS50977">
    <property type="entry name" value="HTH_TETR_2"/>
    <property type="match status" value="1"/>
</dbReference>
<reference evidence="7" key="1">
    <citation type="journal article" date="2019" name="Int. J. Syst. Evol. Microbiol.">
        <title>The Global Catalogue of Microorganisms (GCM) 10K type strain sequencing project: providing services to taxonomists for standard genome sequencing and annotation.</title>
        <authorList>
            <consortium name="The Broad Institute Genomics Platform"/>
            <consortium name="The Broad Institute Genome Sequencing Center for Infectious Disease"/>
            <person name="Wu L."/>
            <person name="Ma J."/>
        </authorList>
    </citation>
    <scope>NUCLEOTIDE SEQUENCE [LARGE SCALE GENOMIC DNA]</scope>
    <source>
        <strain evidence="7">JCM 16898</strain>
    </source>
</reference>
<dbReference type="PRINTS" id="PR00455">
    <property type="entry name" value="HTHTETR"/>
</dbReference>
<keyword evidence="3" id="KW-0804">Transcription</keyword>
<evidence type="ECO:0000259" key="5">
    <source>
        <dbReference type="PROSITE" id="PS50977"/>
    </source>
</evidence>
<dbReference type="Pfam" id="PF00440">
    <property type="entry name" value="TetR_N"/>
    <property type="match status" value="1"/>
</dbReference>
<organism evidence="6 7">
    <name type="scientific">Amycolatopsis ultiminotia</name>
    <dbReference type="NCBI Taxonomy" id="543629"/>
    <lineage>
        <taxon>Bacteria</taxon>
        <taxon>Bacillati</taxon>
        <taxon>Actinomycetota</taxon>
        <taxon>Actinomycetes</taxon>
        <taxon>Pseudonocardiales</taxon>
        <taxon>Pseudonocardiaceae</taxon>
        <taxon>Amycolatopsis</taxon>
    </lineage>
</organism>
<evidence type="ECO:0000313" key="6">
    <source>
        <dbReference type="EMBL" id="GAA3544351.1"/>
    </source>
</evidence>
<dbReference type="Gene3D" id="1.10.357.10">
    <property type="entry name" value="Tetracycline Repressor, domain 2"/>
    <property type="match status" value="1"/>
</dbReference>
<proteinExistence type="predicted"/>
<evidence type="ECO:0000256" key="3">
    <source>
        <dbReference type="ARBA" id="ARBA00023163"/>
    </source>
</evidence>
<name>A0ABP6W2N0_9PSEU</name>
<dbReference type="EMBL" id="BAAAZN010000005">
    <property type="protein sequence ID" value="GAA3544351.1"/>
    <property type="molecule type" value="Genomic_DNA"/>
</dbReference>
<feature type="DNA-binding region" description="H-T-H motif" evidence="4">
    <location>
        <begin position="40"/>
        <end position="59"/>
    </location>
</feature>
<dbReference type="PANTHER" id="PTHR30055">
    <property type="entry name" value="HTH-TYPE TRANSCRIPTIONAL REGULATOR RUTR"/>
    <property type="match status" value="1"/>
</dbReference>
<dbReference type="PANTHER" id="PTHR30055:SF234">
    <property type="entry name" value="HTH-TYPE TRANSCRIPTIONAL REGULATOR BETI"/>
    <property type="match status" value="1"/>
</dbReference>
<gene>
    <name evidence="6" type="ORF">GCM10022222_30030</name>
</gene>
<evidence type="ECO:0000256" key="1">
    <source>
        <dbReference type="ARBA" id="ARBA00023015"/>
    </source>
</evidence>
<protein>
    <submittedName>
        <fullName evidence="6">TetR/AcrR family transcriptional regulator</fullName>
    </submittedName>
</protein>
<dbReference type="InterPro" id="IPR050109">
    <property type="entry name" value="HTH-type_TetR-like_transc_reg"/>
</dbReference>
<dbReference type="SUPFAM" id="SSF46689">
    <property type="entry name" value="Homeodomain-like"/>
    <property type="match status" value="1"/>
</dbReference>
<dbReference type="Proteomes" id="UP001500689">
    <property type="component" value="Unassembled WGS sequence"/>
</dbReference>
<keyword evidence="2 4" id="KW-0238">DNA-binding</keyword>
<keyword evidence="7" id="KW-1185">Reference proteome</keyword>
<comment type="caution">
    <text evidence="6">The sequence shown here is derived from an EMBL/GenBank/DDBJ whole genome shotgun (WGS) entry which is preliminary data.</text>
</comment>
<dbReference type="InterPro" id="IPR009057">
    <property type="entry name" value="Homeodomain-like_sf"/>
</dbReference>
<dbReference type="InterPro" id="IPR001647">
    <property type="entry name" value="HTH_TetR"/>
</dbReference>
<accession>A0ABP6W2N0</accession>
<evidence type="ECO:0000256" key="4">
    <source>
        <dbReference type="PROSITE-ProRule" id="PRU00335"/>
    </source>
</evidence>
<sequence length="219" mass="23217">MECASINGMGLRERKKRETVQRIAETALGLFVERGFDAVTIAEVAAAADVSVNTVYNHFRVKEDLVLPPDEASADRLAGIVRAREPGVSAADAVLAHLRGEIRRRARTVGLSPGFGRVLPMMLAAPTLAARLRDLGAQMVAELATLLAGEAGAGQEDPVPGLVAAQIGWVHSLVFGEIGKRTVAGESPEDIAKAAEDLLDAVEGLLGERVRTYATRKES</sequence>
<evidence type="ECO:0000256" key="2">
    <source>
        <dbReference type="ARBA" id="ARBA00023125"/>
    </source>
</evidence>